<dbReference type="EMBL" id="AMZH03019222">
    <property type="protein sequence ID" value="RRT40640.1"/>
    <property type="molecule type" value="Genomic_DNA"/>
</dbReference>
<proteinExistence type="predicted"/>
<name>A0A426XMH5_ENSVE</name>
<gene>
    <name evidence="2" type="ORF">B296_00039404</name>
</gene>
<evidence type="ECO:0000313" key="2">
    <source>
        <dbReference type="EMBL" id="RRT40640.1"/>
    </source>
</evidence>
<organism evidence="2 3">
    <name type="scientific">Ensete ventricosum</name>
    <name type="common">Abyssinian banana</name>
    <name type="synonym">Musa ensete</name>
    <dbReference type="NCBI Taxonomy" id="4639"/>
    <lineage>
        <taxon>Eukaryota</taxon>
        <taxon>Viridiplantae</taxon>
        <taxon>Streptophyta</taxon>
        <taxon>Embryophyta</taxon>
        <taxon>Tracheophyta</taxon>
        <taxon>Spermatophyta</taxon>
        <taxon>Magnoliopsida</taxon>
        <taxon>Liliopsida</taxon>
        <taxon>Zingiberales</taxon>
        <taxon>Musaceae</taxon>
        <taxon>Ensete</taxon>
    </lineage>
</organism>
<feature type="compositionally biased region" description="Polar residues" evidence="1">
    <location>
        <begin position="78"/>
        <end position="97"/>
    </location>
</feature>
<protein>
    <submittedName>
        <fullName evidence="2">Uncharacterized protein</fullName>
    </submittedName>
</protein>
<evidence type="ECO:0000256" key="1">
    <source>
        <dbReference type="SAM" id="MobiDB-lite"/>
    </source>
</evidence>
<evidence type="ECO:0000313" key="3">
    <source>
        <dbReference type="Proteomes" id="UP000287651"/>
    </source>
</evidence>
<dbReference type="AlphaFoldDB" id="A0A426XMH5"/>
<comment type="caution">
    <text evidence="2">The sequence shown here is derived from an EMBL/GenBank/DDBJ whole genome shotgun (WGS) entry which is preliminary data.</text>
</comment>
<accession>A0A426XMH5</accession>
<sequence>MIEAVTWAATTLCRGDGLPHATRLLAQAIRPPHAAAYAGRLTQTDCLRKQSVARWPPCTRCLTATQVGEDEGAHVLLYSSNRHGTRSNSSSATGSHSQPRRRRRTLRSNRRLFWLSLVLVYEQ</sequence>
<reference evidence="2 3" key="1">
    <citation type="journal article" date="2014" name="Agronomy (Basel)">
        <title>A Draft Genome Sequence for Ensete ventricosum, the Drought-Tolerant Tree Against Hunger.</title>
        <authorList>
            <person name="Harrison J."/>
            <person name="Moore K.A."/>
            <person name="Paszkiewicz K."/>
            <person name="Jones T."/>
            <person name="Grant M."/>
            <person name="Ambacheew D."/>
            <person name="Muzemil S."/>
            <person name="Studholme D.J."/>
        </authorList>
    </citation>
    <scope>NUCLEOTIDE SEQUENCE [LARGE SCALE GENOMIC DNA]</scope>
</reference>
<dbReference type="Proteomes" id="UP000287651">
    <property type="component" value="Unassembled WGS sequence"/>
</dbReference>
<feature type="region of interest" description="Disordered" evidence="1">
    <location>
        <begin position="78"/>
        <end position="104"/>
    </location>
</feature>